<dbReference type="GO" id="GO:0005739">
    <property type="term" value="C:mitochondrion"/>
    <property type="evidence" value="ECO:0007669"/>
    <property type="project" value="TreeGrafter"/>
</dbReference>
<feature type="domain" description="B box-type" evidence="8">
    <location>
        <begin position="402"/>
        <end position="447"/>
    </location>
</feature>
<dbReference type="PROSITE" id="PS50119">
    <property type="entry name" value="ZF_BBOX"/>
    <property type="match status" value="1"/>
</dbReference>
<dbReference type="Gene3D" id="1.10.730.20">
    <property type="match status" value="1"/>
</dbReference>
<feature type="region of interest" description="Disordered" evidence="7">
    <location>
        <begin position="478"/>
        <end position="536"/>
    </location>
</feature>
<dbReference type="CDD" id="cd19756">
    <property type="entry name" value="Bbox2"/>
    <property type="match status" value="1"/>
</dbReference>
<dbReference type="Proteomes" id="UP001180020">
    <property type="component" value="Unassembled WGS sequence"/>
</dbReference>
<dbReference type="InterPro" id="IPR009080">
    <property type="entry name" value="tRNAsynth_Ia_anticodon-bd"/>
</dbReference>
<proteinExistence type="predicted"/>
<dbReference type="FunFam" id="1.10.730.20:FF:000017">
    <property type="entry name" value="Isoleucyl-tRNA synthetase"/>
    <property type="match status" value="1"/>
</dbReference>
<dbReference type="InterPro" id="IPR013155">
    <property type="entry name" value="M/V/L/I-tRNA-synth_anticd-bd"/>
</dbReference>
<evidence type="ECO:0000256" key="5">
    <source>
        <dbReference type="ARBA" id="ARBA00023146"/>
    </source>
</evidence>
<keyword evidence="4" id="KW-0648">Protein biosynthesis</keyword>
<feature type="compositionally biased region" description="Basic residues" evidence="7">
    <location>
        <begin position="521"/>
        <end position="536"/>
    </location>
</feature>
<dbReference type="InterPro" id="IPR014729">
    <property type="entry name" value="Rossmann-like_a/b/a_fold"/>
</dbReference>
<dbReference type="GO" id="GO:0006428">
    <property type="term" value="P:isoleucyl-tRNA aminoacylation"/>
    <property type="evidence" value="ECO:0007669"/>
    <property type="project" value="TreeGrafter"/>
</dbReference>
<dbReference type="InterPro" id="IPR050081">
    <property type="entry name" value="Ile-tRNA_ligase"/>
</dbReference>
<dbReference type="SUPFAM" id="SSF57845">
    <property type="entry name" value="B-box zinc-binding domain"/>
    <property type="match status" value="1"/>
</dbReference>
<keyword evidence="6" id="KW-0862">Zinc</keyword>
<reference evidence="9" key="2">
    <citation type="submission" date="2023-06" db="EMBL/GenBank/DDBJ databases">
        <authorList>
            <person name="Ma L."/>
            <person name="Liu K.-W."/>
            <person name="Li Z."/>
            <person name="Hsiao Y.-Y."/>
            <person name="Qi Y."/>
            <person name="Fu T."/>
            <person name="Tang G."/>
            <person name="Zhang D."/>
            <person name="Sun W.-H."/>
            <person name="Liu D.-K."/>
            <person name="Li Y."/>
            <person name="Chen G.-Z."/>
            <person name="Liu X.-D."/>
            <person name="Liao X.-Y."/>
            <person name="Jiang Y.-T."/>
            <person name="Yu X."/>
            <person name="Hao Y."/>
            <person name="Huang J."/>
            <person name="Zhao X.-W."/>
            <person name="Ke S."/>
            <person name="Chen Y.-Y."/>
            <person name="Wu W.-L."/>
            <person name="Hsu J.-L."/>
            <person name="Lin Y.-F."/>
            <person name="Huang M.-D."/>
            <person name="Li C.-Y."/>
            <person name="Huang L."/>
            <person name="Wang Z.-W."/>
            <person name="Zhao X."/>
            <person name="Zhong W.-Y."/>
            <person name="Peng D.-H."/>
            <person name="Ahmad S."/>
            <person name="Lan S."/>
            <person name="Zhang J.-S."/>
            <person name="Tsai W.-C."/>
            <person name="Van De Peer Y."/>
            <person name="Liu Z.-J."/>
        </authorList>
    </citation>
    <scope>NUCLEOTIDE SEQUENCE</scope>
    <source>
        <strain evidence="9">CP</strain>
        <tissue evidence="9">Leaves</tissue>
    </source>
</reference>
<gene>
    <name evidence="9" type="ORF">QJS10_CPB12g01586</name>
</gene>
<dbReference type="CDD" id="cd07960">
    <property type="entry name" value="Anticodon_Ia_Ile_BEm"/>
    <property type="match status" value="1"/>
</dbReference>
<evidence type="ECO:0000256" key="7">
    <source>
        <dbReference type="SAM" id="MobiDB-lite"/>
    </source>
</evidence>
<dbReference type="EMBL" id="JAUJYO010000012">
    <property type="protein sequence ID" value="KAK1302432.1"/>
    <property type="molecule type" value="Genomic_DNA"/>
</dbReference>
<comment type="caution">
    <text evidence="9">The sequence shown here is derived from an EMBL/GenBank/DDBJ whole genome shotgun (WGS) entry which is preliminary data.</text>
</comment>
<dbReference type="PANTHER" id="PTHR42765:SF1">
    <property type="entry name" value="ISOLEUCINE--TRNA LIGASE, MITOCHONDRIAL"/>
    <property type="match status" value="1"/>
</dbReference>
<keyword evidence="2" id="KW-0547">Nucleotide-binding</keyword>
<protein>
    <recommendedName>
        <fullName evidence="8">B box-type domain-containing protein</fullName>
    </recommendedName>
</protein>
<dbReference type="InterPro" id="IPR010663">
    <property type="entry name" value="Znf_FPG/IleRS"/>
</dbReference>
<dbReference type="Gene3D" id="3.40.50.620">
    <property type="entry name" value="HUPs"/>
    <property type="match status" value="1"/>
</dbReference>
<dbReference type="GO" id="GO:0008270">
    <property type="term" value="F:zinc ion binding"/>
    <property type="evidence" value="ECO:0007669"/>
    <property type="project" value="UniProtKB-KW"/>
</dbReference>
<evidence type="ECO:0000259" key="8">
    <source>
        <dbReference type="PROSITE" id="PS50119"/>
    </source>
</evidence>
<keyword evidence="3" id="KW-0067">ATP-binding</keyword>
<dbReference type="GO" id="GO:0005524">
    <property type="term" value="F:ATP binding"/>
    <property type="evidence" value="ECO:0007669"/>
    <property type="project" value="UniProtKB-KW"/>
</dbReference>
<dbReference type="GO" id="GO:0000049">
    <property type="term" value="F:tRNA binding"/>
    <property type="evidence" value="ECO:0007669"/>
    <property type="project" value="InterPro"/>
</dbReference>
<keyword evidence="6" id="KW-0863">Zinc-finger</keyword>
<reference evidence="9" key="1">
    <citation type="journal article" date="2023" name="Nat. Commun.">
        <title>Diploid and tetraploid genomes of Acorus and the evolution of monocots.</title>
        <authorList>
            <person name="Ma L."/>
            <person name="Liu K.W."/>
            <person name="Li Z."/>
            <person name="Hsiao Y.Y."/>
            <person name="Qi Y."/>
            <person name="Fu T."/>
            <person name="Tang G.D."/>
            <person name="Zhang D."/>
            <person name="Sun W.H."/>
            <person name="Liu D.K."/>
            <person name="Li Y."/>
            <person name="Chen G.Z."/>
            <person name="Liu X.D."/>
            <person name="Liao X.Y."/>
            <person name="Jiang Y.T."/>
            <person name="Yu X."/>
            <person name="Hao Y."/>
            <person name="Huang J."/>
            <person name="Zhao X.W."/>
            <person name="Ke S."/>
            <person name="Chen Y.Y."/>
            <person name="Wu W.L."/>
            <person name="Hsu J.L."/>
            <person name="Lin Y.F."/>
            <person name="Huang M.D."/>
            <person name="Li C.Y."/>
            <person name="Huang L."/>
            <person name="Wang Z.W."/>
            <person name="Zhao X."/>
            <person name="Zhong W.Y."/>
            <person name="Peng D.H."/>
            <person name="Ahmad S."/>
            <person name="Lan S."/>
            <person name="Zhang J.S."/>
            <person name="Tsai W.C."/>
            <person name="Van de Peer Y."/>
            <person name="Liu Z.J."/>
        </authorList>
    </citation>
    <scope>NUCLEOTIDE SEQUENCE</scope>
    <source>
        <strain evidence="9">CP</strain>
    </source>
</reference>
<sequence>MAPYSSVSKSLGNVVDPDIVIAGRKGSKDEPGYGADVLRLWVSSVDYTGDVMIGAQVLRQMSDIYRKLRGTLRYLLSNLHDWKPENAVLYGDLPMIDRHALFQLENVVKAMKESYENYQFYKIFQIVQRFAIVDLSNFYFDVAKDRLYVGGTNKFYKEKLPNCSCRTSSIHHQKDAWQNLPFEHIIEGGSVAKFVFESKWPDVNEEWLAMPVKEVDFWRKLLEMRTEVNKVLETARSGRLIGSSLEAKVYLHTSDSDMAARLQEMCSASSDADRLNRIFITSQVEVVSSLDGELVASIPYTGKYLDQGLGEIWIGVSRADGDKCERCWNYSPQVGSFEEHPTLCTRCYDVIGVQPLAAMAGSNQKPLSVSDLPVSDSNQVQVNYDTKRETNPEWVETLLNHKFFEVCDVHRELHKREINIFCIDCGLCFCSHCFSLSSHSPHRHLRIRRSMYQSVVNVDDLHNLFDCSKIQISDEALNNDSSPTSHLGREAEEAFPSSSSCSLVNEVHSMDGSDDEEALKPNKRFRRRKDLKRINE</sequence>
<dbReference type="InterPro" id="IPR033708">
    <property type="entry name" value="Anticodon_Ile_BEm"/>
</dbReference>
<evidence type="ECO:0000313" key="9">
    <source>
        <dbReference type="EMBL" id="KAK1302432.1"/>
    </source>
</evidence>
<keyword evidence="10" id="KW-1185">Reference proteome</keyword>
<dbReference type="SUPFAM" id="SSF52374">
    <property type="entry name" value="Nucleotidylyl transferase"/>
    <property type="match status" value="1"/>
</dbReference>
<name>A0AAV9DNN0_ACOCL</name>
<dbReference type="InterPro" id="IPR000315">
    <property type="entry name" value="Znf_B-box"/>
</dbReference>
<evidence type="ECO:0000256" key="1">
    <source>
        <dbReference type="ARBA" id="ARBA00022598"/>
    </source>
</evidence>
<accession>A0AAV9DNN0</accession>
<dbReference type="PANTHER" id="PTHR42765">
    <property type="entry name" value="SOLEUCYL-TRNA SYNTHETASE"/>
    <property type="match status" value="1"/>
</dbReference>
<dbReference type="GO" id="GO:0004822">
    <property type="term" value="F:isoleucine-tRNA ligase activity"/>
    <property type="evidence" value="ECO:0007669"/>
    <property type="project" value="TreeGrafter"/>
</dbReference>
<dbReference type="SUPFAM" id="SSF47323">
    <property type="entry name" value="Anticodon-binding domain of a subclass of class I aminoacyl-tRNA synthetases"/>
    <property type="match status" value="1"/>
</dbReference>
<dbReference type="AlphaFoldDB" id="A0AAV9DNN0"/>
<dbReference type="Pfam" id="PF06827">
    <property type="entry name" value="zf-FPG_IleRS"/>
    <property type="match status" value="1"/>
</dbReference>
<dbReference type="GO" id="GO:0032543">
    <property type="term" value="P:mitochondrial translation"/>
    <property type="evidence" value="ECO:0007669"/>
    <property type="project" value="TreeGrafter"/>
</dbReference>
<evidence type="ECO:0000256" key="2">
    <source>
        <dbReference type="ARBA" id="ARBA00022741"/>
    </source>
</evidence>
<keyword evidence="1" id="KW-0436">Ligase</keyword>
<evidence type="ECO:0000313" key="10">
    <source>
        <dbReference type="Proteomes" id="UP001180020"/>
    </source>
</evidence>
<dbReference type="Pfam" id="PF08264">
    <property type="entry name" value="Anticodon_1"/>
    <property type="match status" value="1"/>
</dbReference>
<organism evidence="9 10">
    <name type="scientific">Acorus calamus</name>
    <name type="common">Sweet flag</name>
    <dbReference type="NCBI Taxonomy" id="4465"/>
    <lineage>
        <taxon>Eukaryota</taxon>
        <taxon>Viridiplantae</taxon>
        <taxon>Streptophyta</taxon>
        <taxon>Embryophyta</taxon>
        <taxon>Tracheophyta</taxon>
        <taxon>Spermatophyta</taxon>
        <taxon>Magnoliopsida</taxon>
        <taxon>Liliopsida</taxon>
        <taxon>Acoraceae</taxon>
        <taxon>Acorus</taxon>
    </lineage>
</organism>
<evidence type="ECO:0000256" key="6">
    <source>
        <dbReference type="PROSITE-ProRule" id="PRU00024"/>
    </source>
</evidence>
<keyword evidence="5" id="KW-0030">Aminoacyl-tRNA synthetase</keyword>
<evidence type="ECO:0000256" key="3">
    <source>
        <dbReference type="ARBA" id="ARBA00022840"/>
    </source>
</evidence>
<evidence type="ECO:0000256" key="4">
    <source>
        <dbReference type="ARBA" id="ARBA00022917"/>
    </source>
</evidence>
<keyword evidence="6" id="KW-0479">Metal-binding</keyword>